<evidence type="ECO:0000256" key="3">
    <source>
        <dbReference type="ARBA" id="ARBA00012663"/>
    </source>
</evidence>
<keyword evidence="6" id="KW-0325">Glycoprotein</keyword>
<proteinExistence type="inferred from homology"/>
<dbReference type="EMBL" id="JACEFI010000042">
    <property type="protein sequence ID" value="KAH0591897.1"/>
    <property type="molecule type" value="Genomic_DNA"/>
</dbReference>
<dbReference type="InterPro" id="IPR015883">
    <property type="entry name" value="Glyco_hydro_20_cat"/>
</dbReference>
<dbReference type="GO" id="GO:0005975">
    <property type="term" value="P:carbohydrate metabolic process"/>
    <property type="evidence" value="ECO:0007669"/>
    <property type="project" value="InterPro"/>
</dbReference>
<evidence type="ECO:0000256" key="2">
    <source>
        <dbReference type="ARBA" id="ARBA00006285"/>
    </source>
</evidence>
<dbReference type="EC" id="3.2.1.52" evidence="3"/>
<evidence type="ECO:0000256" key="8">
    <source>
        <dbReference type="PIRSR" id="PIRSR001093-1"/>
    </source>
</evidence>
<keyword evidence="4" id="KW-0732">Signal</keyword>
<dbReference type="GO" id="GO:0030203">
    <property type="term" value="P:glycosaminoglycan metabolic process"/>
    <property type="evidence" value="ECO:0007669"/>
    <property type="project" value="TreeGrafter"/>
</dbReference>
<dbReference type="Gene3D" id="3.30.379.10">
    <property type="entry name" value="Chitobiase/beta-hexosaminidase domain 2-like"/>
    <property type="match status" value="1"/>
</dbReference>
<evidence type="ECO:0000259" key="10">
    <source>
        <dbReference type="Pfam" id="PF00728"/>
    </source>
</evidence>
<reference evidence="12 13" key="1">
    <citation type="submission" date="2020-07" db="EMBL/GenBank/DDBJ databases">
        <title>Metarhizium humberi genome.</title>
        <authorList>
            <person name="Lysoe E."/>
        </authorList>
    </citation>
    <scope>NUCLEOTIDE SEQUENCE [LARGE SCALE GENOMIC DNA]</scope>
    <source>
        <strain evidence="12 13">ESALQ1638</strain>
    </source>
</reference>
<organism evidence="12 13">
    <name type="scientific">Metarhizium humberi</name>
    <dbReference type="NCBI Taxonomy" id="2596975"/>
    <lineage>
        <taxon>Eukaryota</taxon>
        <taxon>Fungi</taxon>
        <taxon>Dikarya</taxon>
        <taxon>Ascomycota</taxon>
        <taxon>Pezizomycotina</taxon>
        <taxon>Sordariomycetes</taxon>
        <taxon>Hypocreomycetidae</taxon>
        <taxon>Hypocreales</taxon>
        <taxon>Clavicipitaceae</taxon>
        <taxon>Metarhizium</taxon>
    </lineage>
</organism>
<dbReference type="SUPFAM" id="SSF51445">
    <property type="entry name" value="(Trans)glycosidases"/>
    <property type="match status" value="1"/>
</dbReference>
<evidence type="ECO:0000256" key="7">
    <source>
        <dbReference type="ARBA" id="ARBA00023295"/>
    </source>
</evidence>
<sequence>MNDVPIEDTLDCGRNKKLSKQRDASPDLSTRLHAEPQKRQFAAFTTPEVGIGIDLDTSNPITTGDHDERFVPKETRHRVAGNHSDPVSALRITLFFKPWGRRLPVPSSILVSCHRSTWEASMLNNAIIAVAALAALRPVDAIWPVPQQISTGQDVLFVDKSIQVTYNGEPVSYDGRTGETKESPSSSSQVVHDAVARSLTAIFEHGLVPWMLNPPGSDFEPAVNDGAAKVTSLTITQTGEDNATVFKPLAGQVDESYSLRLEANGEASIEAVTSTGLVRGLESFTQLFFKHSSGDAFYTKQAPVSIQDAPRFPHRGLVLDLSRHWFAVDDIKRTIDGLAMNKMNVIHLHITNTQSWPLEIPALPKLAEKGRYAPGLTYSPEAIQDIQEYGVARGVQVLLEIDMPGHVGIDKAYPGLSVAYNEKPYDKYCAQPPCGALKLNNTDVENFISTLFDDLLPRLSPYSAYFHTGGDEYKATNSLLDPDLQTDNMTLLQPLLQRFLDHAHNNIRGHGLVPIVWEEMVEEWAADVGNDTVVQAWLGSASVAKLAAAGHKVIDSTFDVYYLDCGRGQWLDFKDGPSLDAAYPFADYCSPTKNWRLIYSHDPVENMTAEAAANVIGGEVAVWTEMIDPVSLDTLAWPRAAAAGEAWWSGRKDGEGNLRSVFTARPRLEEMRERMLARGVRGAVISQLFCGQSPLEDCAA</sequence>
<dbReference type="InterPro" id="IPR017853">
    <property type="entry name" value="GH"/>
</dbReference>
<comment type="catalytic activity">
    <reaction evidence="1">
        <text>Hydrolysis of terminal non-reducing N-acetyl-D-hexosamine residues in N-acetyl-beta-D-hexosaminides.</text>
        <dbReference type="EC" id="3.2.1.52"/>
    </reaction>
</comment>
<comment type="caution">
    <text evidence="12">The sequence shown here is derived from an EMBL/GenBank/DDBJ whole genome shotgun (WGS) entry which is preliminary data.</text>
</comment>
<dbReference type="CDD" id="cd06562">
    <property type="entry name" value="GH20_HexA_HexB-like"/>
    <property type="match status" value="1"/>
</dbReference>
<dbReference type="PANTHER" id="PTHR22600">
    <property type="entry name" value="BETA-HEXOSAMINIDASE"/>
    <property type="match status" value="1"/>
</dbReference>
<evidence type="ECO:0000256" key="6">
    <source>
        <dbReference type="ARBA" id="ARBA00023180"/>
    </source>
</evidence>
<dbReference type="PIRSF" id="PIRSF001093">
    <property type="entry name" value="B-hxosamndse_ab_euk"/>
    <property type="match status" value="1"/>
</dbReference>
<dbReference type="GO" id="GO:0016231">
    <property type="term" value="F:beta-N-acetylglucosaminidase activity"/>
    <property type="evidence" value="ECO:0007669"/>
    <property type="project" value="TreeGrafter"/>
</dbReference>
<evidence type="ECO:0000256" key="5">
    <source>
        <dbReference type="ARBA" id="ARBA00022801"/>
    </source>
</evidence>
<evidence type="ECO:0000313" key="13">
    <source>
        <dbReference type="Proteomes" id="UP000764110"/>
    </source>
</evidence>
<evidence type="ECO:0000256" key="4">
    <source>
        <dbReference type="ARBA" id="ARBA00022729"/>
    </source>
</evidence>
<dbReference type="SUPFAM" id="SSF55545">
    <property type="entry name" value="beta-N-acetylhexosaminidase-like domain"/>
    <property type="match status" value="1"/>
</dbReference>
<keyword evidence="7" id="KW-0326">Glycosidase</keyword>
<dbReference type="InterPro" id="IPR029018">
    <property type="entry name" value="Hex-like_dom2"/>
</dbReference>
<dbReference type="PRINTS" id="PR00738">
    <property type="entry name" value="GLHYDRLASE20"/>
</dbReference>
<evidence type="ECO:0000256" key="1">
    <source>
        <dbReference type="ARBA" id="ARBA00001231"/>
    </source>
</evidence>
<dbReference type="Pfam" id="PF14845">
    <property type="entry name" value="Glycohydro_20b2"/>
    <property type="match status" value="1"/>
</dbReference>
<dbReference type="AlphaFoldDB" id="A0A9P8M1X6"/>
<dbReference type="FunFam" id="3.20.20.80:FF:000063">
    <property type="entry name" value="Beta-hexosaminidase"/>
    <property type="match status" value="1"/>
</dbReference>
<dbReference type="InterPro" id="IPR025705">
    <property type="entry name" value="Beta_hexosaminidase_sua/sub"/>
</dbReference>
<evidence type="ECO:0000256" key="9">
    <source>
        <dbReference type="SAM" id="MobiDB-lite"/>
    </source>
</evidence>
<comment type="similarity">
    <text evidence="2">Belongs to the glycosyl hydrolase 20 family.</text>
</comment>
<evidence type="ECO:0000259" key="11">
    <source>
        <dbReference type="Pfam" id="PF14845"/>
    </source>
</evidence>
<dbReference type="Gene3D" id="3.20.20.80">
    <property type="entry name" value="Glycosidases"/>
    <property type="match status" value="1"/>
</dbReference>
<name>A0A9P8M1X6_9HYPO</name>
<protein>
    <recommendedName>
        <fullName evidence="3">beta-N-acetylhexosaminidase</fullName>
        <ecNumber evidence="3">3.2.1.52</ecNumber>
    </recommendedName>
</protein>
<feature type="domain" description="Beta-hexosaminidase eukaryotic type N-terminal" evidence="11">
    <location>
        <begin position="142"/>
        <end position="287"/>
    </location>
</feature>
<gene>
    <name evidence="12" type="ORF">MHUMG1_10342</name>
</gene>
<feature type="domain" description="Glycoside hydrolase family 20 catalytic" evidence="10">
    <location>
        <begin position="312"/>
        <end position="650"/>
    </location>
</feature>
<dbReference type="Proteomes" id="UP000764110">
    <property type="component" value="Unassembled WGS sequence"/>
</dbReference>
<accession>A0A9P8M1X6</accession>
<dbReference type="PANTHER" id="PTHR22600:SF58">
    <property type="entry name" value="BETA-HEXOSAMINIDASE"/>
    <property type="match status" value="1"/>
</dbReference>
<feature type="region of interest" description="Disordered" evidence="9">
    <location>
        <begin position="169"/>
        <end position="189"/>
    </location>
</feature>
<feature type="active site" description="Proton donor" evidence="8">
    <location>
        <position position="472"/>
    </location>
</feature>
<dbReference type="Pfam" id="PF00728">
    <property type="entry name" value="Glyco_hydro_20"/>
    <property type="match status" value="1"/>
</dbReference>
<dbReference type="InterPro" id="IPR029019">
    <property type="entry name" value="HEX_eukaryotic_N"/>
</dbReference>
<keyword evidence="13" id="KW-1185">Reference proteome</keyword>
<dbReference type="GO" id="GO:0016020">
    <property type="term" value="C:membrane"/>
    <property type="evidence" value="ECO:0007669"/>
    <property type="project" value="TreeGrafter"/>
</dbReference>
<keyword evidence="5" id="KW-0378">Hydrolase</keyword>
<evidence type="ECO:0000313" key="12">
    <source>
        <dbReference type="EMBL" id="KAH0591897.1"/>
    </source>
</evidence>